<dbReference type="RefSeq" id="WP_230736136.1">
    <property type="nucleotide sequence ID" value="NZ_JAJNDB010000003.1"/>
</dbReference>
<dbReference type="InterPro" id="IPR000644">
    <property type="entry name" value="CBS_dom"/>
</dbReference>
<dbReference type="InterPro" id="IPR046342">
    <property type="entry name" value="CBS_dom_sf"/>
</dbReference>
<dbReference type="Pfam" id="PF00571">
    <property type="entry name" value="CBS"/>
    <property type="match status" value="2"/>
</dbReference>
<organism evidence="5 6">
    <name type="scientific">Actinomycetospora endophytica</name>
    <dbReference type="NCBI Taxonomy" id="2291215"/>
    <lineage>
        <taxon>Bacteria</taxon>
        <taxon>Bacillati</taxon>
        <taxon>Actinomycetota</taxon>
        <taxon>Actinomycetes</taxon>
        <taxon>Pseudonocardiales</taxon>
        <taxon>Pseudonocardiaceae</taxon>
        <taxon>Actinomycetospora</taxon>
    </lineage>
</organism>
<evidence type="ECO:0000259" key="4">
    <source>
        <dbReference type="PROSITE" id="PS51371"/>
    </source>
</evidence>
<dbReference type="PANTHER" id="PTHR43080:SF2">
    <property type="entry name" value="CBS DOMAIN-CONTAINING PROTEIN"/>
    <property type="match status" value="1"/>
</dbReference>
<sequence length="150" mass="15419">MNVEDPRREVVIMSSRPVQVVHETTTVAEALRLLRHAGVRHLPVVDRGRCVGVLVDVDLVAAAVDGVGGGVGPIARRPVPTVALGADAPTTARAIRVGGMDAALVMDDDVVAGIVTATDVVEALAAREELPATAPAGVPDDRATGDDVRP</sequence>
<dbReference type="Gene3D" id="3.10.580.10">
    <property type="entry name" value="CBS-domain"/>
    <property type="match status" value="2"/>
</dbReference>
<evidence type="ECO:0000313" key="5">
    <source>
        <dbReference type="EMBL" id="MCD2195266.1"/>
    </source>
</evidence>
<dbReference type="Proteomes" id="UP001199469">
    <property type="component" value="Unassembled WGS sequence"/>
</dbReference>
<dbReference type="SMART" id="SM00116">
    <property type="entry name" value="CBS"/>
    <property type="match status" value="2"/>
</dbReference>
<accession>A0ABS8PCX2</accession>
<feature type="domain" description="CBS" evidence="4">
    <location>
        <begin position="75"/>
        <end position="133"/>
    </location>
</feature>
<evidence type="ECO:0000256" key="3">
    <source>
        <dbReference type="SAM" id="MobiDB-lite"/>
    </source>
</evidence>
<evidence type="ECO:0000313" key="6">
    <source>
        <dbReference type="Proteomes" id="UP001199469"/>
    </source>
</evidence>
<dbReference type="SUPFAM" id="SSF54631">
    <property type="entry name" value="CBS-domain pair"/>
    <property type="match status" value="1"/>
</dbReference>
<evidence type="ECO:0000256" key="2">
    <source>
        <dbReference type="PROSITE-ProRule" id="PRU00703"/>
    </source>
</evidence>
<feature type="region of interest" description="Disordered" evidence="3">
    <location>
        <begin position="131"/>
        <end position="150"/>
    </location>
</feature>
<feature type="domain" description="CBS" evidence="4">
    <location>
        <begin position="13"/>
        <end position="69"/>
    </location>
</feature>
<dbReference type="PROSITE" id="PS51371">
    <property type="entry name" value="CBS"/>
    <property type="match status" value="2"/>
</dbReference>
<dbReference type="EMBL" id="JAJNDB010000003">
    <property type="protein sequence ID" value="MCD2195266.1"/>
    <property type="molecule type" value="Genomic_DNA"/>
</dbReference>
<reference evidence="5 6" key="1">
    <citation type="submission" date="2021-11" db="EMBL/GenBank/DDBJ databases">
        <title>Draft genome sequence of Actinomycetospora sp. SF1 isolated from the rhizosphere soil.</title>
        <authorList>
            <person name="Duangmal K."/>
            <person name="Chantavorakit T."/>
        </authorList>
    </citation>
    <scope>NUCLEOTIDE SEQUENCE [LARGE SCALE GENOMIC DNA]</scope>
    <source>
        <strain evidence="5 6">TBRC 5722</strain>
    </source>
</reference>
<dbReference type="InterPro" id="IPR051257">
    <property type="entry name" value="Diverse_CBS-Domain"/>
</dbReference>
<comment type="caution">
    <text evidence="5">The sequence shown here is derived from an EMBL/GenBank/DDBJ whole genome shotgun (WGS) entry which is preliminary data.</text>
</comment>
<keyword evidence="6" id="KW-1185">Reference proteome</keyword>
<dbReference type="PANTHER" id="PTHR43080">
    <property type="entry name" value="CBS DOMAIN-CONTAINING PROTEIN CBSX3, MITOCHONDRIAL"/>
    <property type="match status" value="1"/>
</dbReference>
<feature type="compositionally biased region" description="Basic and acidic residues" evidence="3">
    <location>
        <begin position="139"/>
        <end position="150"/>
    </location>
</feature>
<gene>
    <name evidence="5" type="ORF">LQ327_18005</name>
</gene>
<proteinExistence type="predicted"/>
<protein>
    <submittedName>
        <fullName evidence="5">CBS domain-containing protein</fullName>
    </submittedName>
</protein>
<evidence type="ECO:0000256" key="1">
    <source>
        <dbReference type="ARBA" id="ARBA00023122"/>
    </source>
</evidence>
<name>A0ABS8PCX2_9PSEU</name>
<keyword evidence="1 2" id="KW-0129">CBS domain</keyword>